<dbReference type="EMBL" id="JABZEO010000033">
    <property type="protein sequence ID" value="NVZ11684.1"/>
    <property type="molecule type" value="Genomic_DNA"/>
</dbReference>
<gene>
    <name evidence="1" type="ORF">HW932_20775</name>
</gene>
<dbReference type="AlphaFoldDB" id="A0A850RCB1"/>
<evidence type="ECO:0000313" key="1">
    <source>
        <dbReference type="EMBL" id="NVZ11684.1"/>
    </source>
</evidence>
<sequence length="120" mass="13634">MNNQMNSRRSYFAIQPDLPGQASITLHYQDEKGEIYLGPHVRLSGLAGMAHIESKELAEQFAEACAPRLQKRYGKETRLNVVEWSATSNNKLDLRIKNDSEIIKKRLATRNLAPNKPVQD</sequence>
<dbReference type="Proteomes" id="UP000592294">
    <property type="component" value="Unassembled WGS sequence"/>
</dbReference>
<accession>A0A850RCB1</accession>
<proteinExistence type="predicted"/>
<name>A0A850RCB1_9GAMM</name>
<evidence type="ECO:0000313" key="2">
    <source>
        <dbReference type="Proteomes" id="UP000592294"/>
    </source>
</evidence>
<reference evidence="1 2" key="1">
    <citation type="submission" date="2020-06" db="EMBL/GenBank/DDBJ databases">
        <title>Whole-genome sequence of Allochromatium humboldtianum DSM 21881, type strain.</title>
        <authorList>
            <person name="Kyndt J.A."/>
            <person name="Meyer T.E."/>
        </authorList>
    </citation>
    <scope>NUCLEOTIDE SEQUENCE [LARGE SCALE GENOMIC DNA]</scope>
    <source>
        <strain evidence="1 2">DSM 21881</strain>
    </source>
</reference>
<comment type="caution">
    <text evidence="1">The sequence shown here is derived from an EMBL/GenBank/DDBJ whole genome shotgun (WGS) entry which is preliminary data.</text>
</comment>
<protein>
    <submittedName>
        <fullName evidence="1">Uncharacterized protein</fullName>
    </submittedName>
</protein>
<organism evidence="1 2">
    <name type="scientific">Allochromatium humboldtianum</name>
    <dbReference type="NCBI Taxonomy" id="504901"/>
    <lineage>
        <taxon>Bacteria</taxon>
        <taxon>Pseudomonadati</taxon>
        <taxon>Pseudomonadota</taxon>
        <taxon>Gammaproteobacteria</taxon>
        <taxon>Chromatiales</taxon>
        <taxon>Chromatiaceae</taxon>
        <taxon>Allochromatium</taxon>
    </lineage>
</organism>
<keyword evidence="2" id="KW-1185">Reference proteome</keyword>